<comment type="pathway">
    <text evidence="5">Nucleotide-sugar biosynthesis; CMP-3-deoxy-D-manno-octulosonate biosynthesis; CMP-3-deoxy-D-manno-octulosonate from 3-deoxy-D-manno-octulosonate and CTP: step 1/1.</text>
</comment>
<dbReference type="EC" id="2.7.7.38" evidence="5"/>
<dbReference type="NCBIfam" id="NF009905">
    <property type="entry name" value="PRK13368.1"/>
    <property type="match status" value="1"/>
</dbReference>
<dbReference type="Proteomes" id="UP000236724">
    <property type="component" value="Unassembled WGS sequence"/>
</dbReference>
<comment type="catalytic activity">
    <reaction evidence="5">
        <text>3-deoxy-alpha-D-manno-oct-2-ulosonate + CTP = CMP-3-deoxy-beta-D-manno-octulosonate + diphosphate</text>
        <dbReference type="Rhea" id="RHEA:23448"/>
        <dbReference type="ChEBI" id="CHEBI:33019"/>
        <dbReference type="ChEBI" id="CHEBI:37563"/>
        <dbReference type="ChEBI" id="CHEBI:85986"/>
        <dbReference type="ChEBI" id="CHEBI:85987"/>
        <dbReference type="EC" id="2.7.7.38"/>
    </reaction>
</comment>
<dbReference type="UniPathway" id="UPA00358">
    <property type="reaction ID" value="UER00476"/>
</dbReference>
<dbReference type="HAMAP" id="MF_00057">
    <property type="entry name" value="KdsB"/>
    <property type="match status" value="1"/>
</dbReference>
<evidence type="ECO:0000256" key="3">
    <source>
        <dbReference type="ARBA" id="ARBA00022695"/>
    </source>
</evidence>
<keyword evidence="3 5" id="KW-0548">Nucleotidyltransferase</keyword>
<evidence type="ECO:0000256" key="1">
    <source>
        <dbReference type="ARBA" id="ARBA00004370"/>
    </source>
</evidence>
<sequence>MSFWVIIPARYGSSRLPGKPLLEIQGKPMLEHVYRCAQDSGAARVMIATDDQRIEDCAKGFGAEVFMTDVNHASGTDRVAEVARLTGADADTIIVNLQGDEPGMPASLIQQVAQGLEQQQQADMATLAEAISDERLLWNPNVVKLVRDKAGFALYFSRAPIPWVRDIFSHAPENSNKDQQIALAGQVKPLRHIGLYAYRNHYLQELTRLPACDLEQDEALEQLRLLYHGGKIFVDIATEEPQAGVDTAEDLQRWNESVET</sequence>
<evidence type="ECO:0000256" key="5">
    <source>
        <dbReference type="HAMAP-Rule" id="MF_00057"/>
    </source>
</evidence>
<keyword evidence="5" id="KW-0963">Cytoplasm</keyword>
<evidence type="ECO:0000313" key="7">
    <source>
        <dbReference type="Proteomes" id="UP000236724"/>
    </source>
</evidence>
<dbReference type="PANTHER" id="PTHR42866">
    <property type="entry name" value="3-DEOXY-MANNO-OCTULOSONATE CYTIDYLYLTRANSFERASE"/>
    <property type="match status" value="1"/>
</dbReference>
<accession>A0A1H6FI69</accession>
<protein>
    <recommendedName>
        <fullName evidence="5">3-deoxy-manno-octulosonate cytidylyltransferase</fullName>
        <ecNumber evidence="5">2.7.7.38</ecNumber>
    </recommendedName>
    <alternativeName>
        <fullName evidence="5">CMP-2-keto-3-deoxyoctulosonic acid synthase</fullName>
        <shortName evidence="5">CKS</shortName>
        <shortName evidence="5">CMP-KDO synthase</shortName>
    </alternativeName>
</protein>
<keyword evidence="2 5" id="KW-0808">Transferase</keyword>
<keyword evidence="7" id="KW-1185">Reference proteome</keyword>
<evidence type="ECO:0000256" key="2">
    <source>
        <dbReference type="ARBA" id="ARBA00022679"/>
    </source>
</evidence>
<dbReference type="NCBIfam" id="NF003952">
    <property type="entry name" value="PRK05450.1-5"/>
    <property type="match status" value="1"/>
</dbReference>
<dbReference type="OrthoDB" id="9815559at2"/>
<name>A0A1H6FI69_9GAMM</name>
<dbReference type="EMBL" id="FMSV02000556">
    <property type="protein sequence ID" value="SEH08826.1"/>
    <property type="molecule type" value="Genomic_DNA"/>
</dbReference>
<comment type="subcellular location">
    <subcellularLocation>
        <location evidence="5">Cytoplasm</location>
    </subcellularLocation>
    <subcellularLocation>
        <location evidence="1">Membrane</location>
    </subcellularLocation>
</comment>
<comment type="function">
    <text evidence="5">Activates KDO (a required 8-carbon sugar) for incorporation into bacterial lipopolysaccharide in Gram-negative bacteria.</text>
</comment>
<gene>
    <name evidence="5 6" type="primary">kdsB</name>
    <name evidence="6" type="ORF">MBHS_04719</name>
</gene>
<dbReference type="FunFam" id="3.90.550.10:FF:000011">
    <property type="entry name" value="3-deoxy-manno-octulosonate cytidylyltransferase"/>
    <property type="match status" value="1"/>
</dbReference>
<dbReference type="PANTHER" id="PTHR42866:SF2">
    <property type="entry name" value="3-DEOXY-MANNO-OCTULOSONATE CYTIDYLYLTRANSFERASE, MITOCHONDRIAL"/>
    <property type="match status" value="1"/>
</dbReference>
<dbReference type="AlphaFoldDB" id="A0A1H6FI69"/>
<keyword evidence="4 5" id="KW-0448">Lipopolysaccharide biosynthesis</keyword>
<dbReference type="GO" id="GO:0033468">
    <property type="term" value="P:CMP-keto-3-deoxy-D-manno-octulosonic acid biosynthetic process"/>
    <property type="evidence" value="ECO:0007669"/>
    <property type="project" value="UniProtKB-UniRule"/>
</dbReference>
<organism evidence="6 7">
    <name type="scientific">Candidatus Venteria ishoeyi</name>
    <dbReference type="NCBI Taxonomy" id="1899563"/>
    <lineage>
        <taxon>Bacteria</taxon>
        <taxon>Pseudomonadati</taxon>
        <taxon>Pseudomonadota</taxon>
        <taxon>Gammaproteobacteria</taxon>
        <taxon>Thiotrichales</taxon>
        <taxon>Thiotrichaceae</taxon>
        <taxon>Venteria</taxon>
    </lineage>
</organism>
<dbReference type="Gene3D" id="3.90.550.10">
    <property type="entry name" value="Spore Coat Polysaccharide Biosynthesis Protein SpsA, Chain A"/>
    <property type="match status" value="1"/>
</dbReference>
<dbReference type="GO" id="GO:0005829">
    <property type="term" value="C:cytosol"/>
    <property type="evidence" value="ECO:0007669"/>
    <property type="project" value="TreeGrafter"/>
</dbReference>
<comment type="similarity">
    <text evidence="5">Belongs to the KdsB family.</text>
</comment>
<dbReference type="InterPro" id="IPR029044">
    <property type="entry name" value="Nucleotide-diphossugar_trans"/>
</dbReference>
<dbReference type="GO" id="GO:0016020">
    <property type="term" value="C:membrane"/>
    <property type="evidence" value="ECO:0007669"/>
    <property type="project" value="UniProtKB-SubCell"/>
</dbReference>
<evidence type="ECO:0000313" key="6">
    <source>
        <dbReference type="EMBL" id="SEH08826.1"/>
    </source>
</evidence>
<dbReference type="NCBIfam" id="NF003950">
    <property type="entry name" value="PRK05450.1-3"/>
    <property type="match status" value="1"/>
</dbReference>
<dbReference type="GO" id="GO:0009103">
    <property type="term" value="P:lipopolysaccharide biosynthetic process"/>
    <property type="evidence" value="ECO:0007669"/>
    <property type="project" value="UniProtKB-UniRule"/>
</dbReference>
<dbReference type="GO" id="GO:0008690">
    <property type="term" value="F:3-deoxy-manno-octulosonate cytidylyltransferase activity"/>
    <property type="evidence" value="ECO:0007669"/>
    <property type="project" value="UniProtKB-UniRule"/>
</dbReference>
<proteinExistence type="inferred from homology"/>
<evidence type="ECO:0000256" key="4">
    <source>
        <dbReference type="ARBA" id="ARBA00022985"/>
    </source>
</evidence>
<dbReference type="NCBIfam" id="TIGR00466">
    <property type="entry name" value="kdsB"/>
    <property type="match status" value="1"/>
</dbReference>
<dbReference type="InterPro" id="IPR004528">
    <property type="entry name" value="KdsB"/>
</dbReference>
<dbReference type="CDD" id="cd02517">
    <property type="entry name" value="CMP-KDO-Synthetase"/>
    <property type="match status" value="1"/>
</dbReference>
<dbReference type="InterPro" id="IPR003329">
    <property type="entry name" value="Cytidylyl_trans"/>
</dbReference>
<dbReference type="RefSeq" id="WP_103922335.1">
    <property type="nucleotide sequence ID" value="NZ_FMSV02000556.1"/>
</dbReference>
<dbReference type="SUPFAM" id="SSF53448">
    <property type="entry name" value="Nucleotide-diphospho-sugar transferases"/>
    <property type="match status" value="1"/>
</dbReference>
<dbReference type="Pfam" id="PF02348">
    <property type="entry name" value="CTP_transf_3"/>
    <property type="match status" value="1"/>
</dbReference>
<reference evidence="6 7" key="1">
    <citation type="submission" date="2016-10" db="EMBL/GenBank/DDBJ databases">
        <authorList>
            <person name="de Groot N.N."/>
        </authorList>
    </citation>
    <scope>NUCLEOTIDE SEQUENCE [LARGE SCALE GENOMIC DNA]</scope>
    <source>
        <strain evidence="6">MBHS1</strain>
    </source>
</reference>